<dbReference type="PROSITE" id="PS51257">
    <property type="entry name" value="PROKAR_LIPOPROTEIN"/>
    <property type="match status" value="1"/>
</dbReference>
<accession>A0ABY4YM59</accession>
<dbReference type="PANTHER" id="PTHR31528:SF1">
    <property type="entry name" value="4-AMINO-5-HYDROXYMETHYL-2-METHYLPYRIMIDINE PHOSPHATE SYNTHASE THI11-RELATED"/>
    <property type="match status" value="1"/>
</dbReference>
<keyword evidence="5" id="KW-0808">Transferase</keyword>
<feature type="signal peptide" evidence="12">
    <location>
        <begin position="1"/>
        <end position="24"/>
    </location>
</feature>
<evidence type="ECO:0000256" key="2">
    <source>
        <dbReference type="ARBA" id="ARBA00004948"/>
    </source>
</evidence>
<keyword evidence="6" id="KW-0479">Metal-binding</keyword>
<evidence type="ECO:0000313" key="14">
    <source>
        <dbReference type="EMBL" id="USQ77814.1"/>
    </source>
</evidence>
<keyword evidence="7" id="KW-0663">Pyridoxal phosphate</keyword>
<feature type="chain" id="PRO_5047508710" description="Thiamine pyrimidine synthase" evidence="12">
    <location>
        <begin position="25"/>
        <end position="345"/>
    </location>
</feature>
<evidence type="ECO:0000256" key="3">
    <source>
        <dbReference type="ARBA" id="ARBA00009406"/>
    </source>
</evidence>
<dbReference type="Gene3D" id="3.40.190.10">
    <property type="entry name" value="Periplasmic binding protein-like II"/>
    <property type="match status" value="2"/>
</dbReference>
<feature type="domain" description="SsuA/THI5-like" evidence="13">
    <location>
        <begin position="47"/>
        <end position="272"/>
    </location>
</feature>
<dbReference type="RefSeq" id="WP_252623492.1">
    <property type="nucleotide sequence ID" value="NZ_CP099490.1"/>
</dbReference>
<comment type="catalytic activity">
    <reaction evidence="11">
        <text>N(6)-(pyridoxal phosphate)-L-lysyl-[4-amino-5-hydroxymethyl-2-methylpyrimidine phosphate synthase] + L-histidyl-[4-amino-5-hydroxymethyl-2-methylpyrimidine phosphate synthase] + 2 Fe(3+) + 4 H2O = L-lysyl-[4-amino-5-hydroxymethyl-2-methylpyrimidine phosphate synthase] + (2S)-2-amino-5-hydroxy-4-oxopentanoyl-[4-amino-5-hydroxymethyl-2-methylpyrimidine phosphate synthase] + 4-amino-2-methyl-5-(phosphooxymethyl)pyrimidine + 3-oxopropanoate + 2 Fe(2+) + 2 H(+)</text>
        <dbReference type="Rhea" id="RHEA:65756"/>
        <dbReference type="Rhea" id="RHEA-COMP:16892"/>
        <dbReference type="Rhea" id="RHEA-COMP:16893"/>
        <dbReference type="Rhea" id="RHEA-COMP:16894"/>
        <dbReference type="Rhea" id="RHEA-COMP:16895"/>
        <dbReference type="ChEBI" id="CHEBI:15377"/>
        <dbReference type="ChEBI" id="CHEBI:15378"/>
        <dbReference type="ChEBI" id="CHEBI:29033"/>
        <dbReference type="ChEBI" id="CHEBI:29034"/>
        <dbReference type="ChEBI" id="CHEBI:29969"/>
        <dbReference type="ChEBI" id="CHEBI:29979"/>
        <dbReference type="ChEBI" id="CHEBI:33190"/>
        <dbReference type="ChEBI" id="CHEBI:58354"/>
        <dbReference type="ChEBI" id="CHEBI:143915"/>
        <dbReference type="ChEBI" id="CHEBI:157692"/>
    </reaction>
    <physiologicalReaction direction="left-to-right" evidence="11">
        <dbReference type="Rhea" id="RHEA:65757"/>
    </physiologicalReaction>
</comment>
<gene>
    <name evidence="14" type="ORF">NF557_07965</name>
</gene>
<name>A0ABY4YM59_9MICO</name>
<organism evidence="14 15">
    <name type="scientific">Ornithinimicrobium cryptoxanthini</name>
    <dbReference type="NCBI Taxonomy" id="2934161"/>
    <lineage>
        <taxon>Bacteria</taxon>
        <taxon>Bacillati</taxon>
        <taxon>Actinomycetota</taxon>
        <taxon>Actinomycetes</taxon>
        <taxon>Micrococcales</taxon>
        <taxon>Ornithinimicrobiaceae</taxon>
        <taxon>Ornithinimicrobium</taxon>
    </lineage>
</organism>
<sequence>MRYRKLGVYAVAVALMGTAACSQSQPDDGEGVRSINLTLSSTAMSSGPILAAITQDTFGDHGLEVNYTSTAGDSTTALATVASGQAPFATVGASTVIDAQQEGLPVQFVLNIESPAVTIAMRDDIAAEIMAETGVGPDSPIAERVEALRGLQIGAPPSGGANYTLLALMLNRNGIDPESDVTLLPSDQQTVVSGIKGDRFEVGFWSAGALEGAIVDGDAVKWIDVSAGDIPEFSDFLYMTAITSEDVINEDPELVNDFIASVRDGAQLLIDDDADTKAAIKEEFFPTLPDGTWDLTWDSARQAVIPNQTFTQEALDYTVEATETVYGRVYEDLMLADLVVEQARD</sequence>
<keyword evidence="8" id="KW-0784">Thiamine biosynthesis</keyword>
<dbReference type="InterPro" id="IPR015168">
    <property type="entry name" value="SsuA/THI5"/>
</dbReference>
<dbReference type="PANTHER" id="PTHR31528">
    <property type="entry name" value="4-AMINO-5-HYDROXYMETHYL-2-METHYLPYRIMIDINE PHOSPHATE SYNTHASE THI11-RELATED"/>
    <property type="match status" value="1"/>
</dbReference>
<evidence type="ECO:0000259" key="13">
    <source>
        <dbReference type="Pfam" id="PF09084"/>
    </source>
</evidence>
<dbReference type="EMBL" id="CP099490">
    <property type="protein sequence ID" value="USQ77814.1"/>
    <property type="molecule type" value="Genomic_DNA"/>
</dbReference>
<comment type="pathway">
    <text evidence="2">Cofactor biosynthesis; thiamine diphosphate biosynthesis.</text>
</comment>
<evidence type="ECO:0000256" key="12">
    <source>
        <dbReference type="SAM" id="SignalP"/>
    </source>
</evidence>
<proteinExistence type="inferred from homology"/>
<dbReference type="InterPro" id="IPR027939">
    <property type="entry name" value="NMT1/THI5"/>
</dbReference>
<reference evidence="14" key="1">
    <citation type="submission" date="2022-06" db="EMBL/GenBank/DDBJ databases">
        <title>Ornithinimicrobium JY.X270.</title>
        <authorList>
            <person name="Huang Y."/>
        </authorList>
    </citation>
    <scope>NUCLEOTIDE SEQUENCE</scope>
    <source>
        <strain evidence="14">JY.X270</strain>
    </source>
</reference>
<evidence type="ECO:0000256" key="9">
    <source>
        <dbReference type="ARBA" id="ARBA00023004"/>
    </source>
</evidence>
<evidence type="ECO:0000256" key="7">
    <source>
        <dbReference type="ARBA" id="ARBA00022898"/>
    </source>
</evidence>
<evidence type="ECO:0000313" key="15">
    <source>
        <dbReference type="Proteomes" id="UP001056535"/>
    </source>
</evidence>
<evidence type="ECO:0000256" key="1">
    <source>
        <dbReference type="ARBA" id="ARBA00003469"/>
    </source>
</evidence>
<evidence type="ECO:0000256" key="5">
    <source>
        <dbReference type="ARBA" id="ARBA00022679"/>
    </source>
</evidence>
<keyword evidence="12" id="KW-0732">Signal</keyword>
<keyword evidence="9" id="KW-0408">Iron</keyword>
<protein>
    <recommendedName>
        <fullName evidence="10">Thiamine pyrimidine synthase</fullName>
    </recommendedName>
</protein>
<dbReference type="SUPFAM" id="SSF53850">
    <property type="entry name" value="Periplasmic binding protein-like II"/>
    <property type="match status" value="1"/>
</dbReference>
<keyword evidence="15" id="KW-1185">Reference proteome</keyword>
<evidence type="ECO:0000256" key="10">
    <source>
        <dbReference type="ARBA" id="ARBA00033171"/>
    </source>
</evidence>
<evidence type="ECO:0000256" key="4">
    <source>
        <dbReference type="ARBA" id="ARBA00011738"/>
    </source>
</evidence>
<comment type="similarity">
    <text evidence="3">Belongs to the NMT1/THI5 family.</text>
</comment>
<evidence type="ECO:0000256" key="8">
    <source>
        <dbReference type="ARBA" id="ARBA00022977"/>
    </source>
</evidence>
<evidence type="ECO:0000256" key="11">
    <source>
        <dbReference type="ARBA" id="ARBA00048179"/>
    </source>
</evidence>
<comment type="subunit">
    <text evidence="4">Homodimer.</text>
</comment>
<comment type="function">
    <text evidence="1">Responsible for the formation of the pyrimidine heterocycle in the thiamine biosynthesis pathway. Catalyzes the formation of hydroxymethylpyrimidine phosphate (HMP-P) from histidine and pyridoxal phosphate (PLP). The protein uses PLP and the active site histidine to form HMP-P, generating an inactive enzyme. The enzyme can only undergo a single turnover, which suggests it is a suicide enzyme.</text>
</comment>
<dbReference type="Proteomes" id="UP001056535">
    <property type="component" value="Chromosome"/>
</dbReference>
<evidence type="ECO:0000256" key="6">
    <source>
        <dbReference type="ARBA" id="ARBA00022723"/>
    </source>
</evidence>
<dbReference type="Pfam" id="PF09084">
    <property type="entry name" value="NMT1"/>
    <property type="match status" value="1"/>
</dbReference>